<evidence type="ECO:0000256" key="2">
    <source>
        <dbReference type="RuleBase" id="RU000628"/>
    </source>
</evidence>
<dbReference type="InterPro" id="IPR016140">
    <property type="entry name" value="Bifunc_inhib/LTP/seed_store"/>
</dbReference>
<dbReference type="InterPro" id="IPR036312">
    <property type="entry name" value="Bifun_inhib/LTP/seed_sf"/>
</dbReference>
<feature type="domain" description="Bifunctional inhibitor/plant lipid transfer protein/seed storage helical" evidence="3">
    <location>
        <begin position="15"/>
        <end position="92"/>
    </location>
</feature>
<organism evidence="4 5">
    <name type="scientific">Thlaspi arvense</name>
    <name type="common">Field penny-cress</name>
    <dbReference type="NCBI Taxonomy" id="13288"/>
    <lineage>
        <taxon>Eukaryota</taxon>
        <taxon>Viridiplantae</taxon>
        <taxon>Streptophyta</taxon>
        <taxon>Embryophyta</taxon>
        <taxon>Tracheophyta</taxon>
        <taxon>Spermatophyta</taxon>
        <taxon>Magnoliopsida</taxon>
        <taxon>eudicotyledons</taxon>
        <taxon>Gunneridae</taxon>
        <taxon>Pentapetalae</taxon>
        <taxon>rosids</taxon>
        <taxon>malvids</taxon>
        <taxon>Brassicales</taxon>
        <taxon>Brassicaceae</taxon>
        <taxon>Thlaspideae</taxon>
        <taxon>Thlaspi</taxon>
    </lineage>
</organism>
<dbReference type="PANTHER" id="PTHR33076">
    <property type="entry name" value="NON-SPECIFIC LIPID-TRANSFER PROTEIN 2-RELATED"/>
    <property type="match status" value="1"/>
</dbReference>
<keyword evidence="5" id="KW-1185">Reference proteome</keyword>
<dbReference type="EMBL" id="CAJVSB020000505">
    <property type="protein sequence ID" value="CAH2056655.1"/>
    <property type="molecule type" value="Genomic_DNA"/>
</dbReference>
<dbReference type="GO" id="GO:0006869">
    <property type="term" value="P:lipid transport"/>
    <property type="evidence" value="ECO:0007669"/>
    <property type="project" value="InterPro"/>
</dbReference>
<protein>
    <recommendedName>
        <fullName evidence="2">Non-specific lipid-transfer protein</fullName>
    </recommendedName>
</protein>
<reference evidence="4 5" key="1">
    <citation type="submission" date="2022-03" db="EMBL/GenBank/DDBJ databases">
        <authorList>
            <person name="Nunn A."/>
            <person name="Chopra R."/>
            <person name="Nunn A."/>
            <person name="Contreras Garrido A."/>
        </authorList>
    </citation>
    <scope>NUCLEOTIDE SEQUENCE [LARGE SCALE GENOMIC DNA]</scope>
</reference>
<evidence type="ECO:0000313" key="4">
    <source>
        <dbReference type="EMBL" id="CAH2056655.1"/>
    </source>
</evidence>
<dbReference type="GO" id="GO:0008289">
    <property type="term" value="F:lipid binding"/>
    <property type="evidence" value="ECO:0007669"/>
    <property type="project" value="UniProtKB-KW"/>
</dbReference>
<dbReference type="Pfam" id="PF00234">
    <property type="entry name" value="Tryp_alpha_amyl"/>
    <property type="match status" value="1"/>
</dbReference>
<evidence type="ECO:0000313" key="5">
    <source>
        <dbReference type="Proteomes" id="UP000836841"/>
    </source>
</evidence>
<comment type="function">
    <text evidence="2">Plant non-specific lipid-transfer proteins transfer phospholipids as well as galactolipids across membranes. May play a role in wax or cutin deposition in the cell walls of expanding epidermal cells and certain secretory tissues.</text>
</comment>
<dbReference type="CDD" id="cd01960">
    <property type="entry name" value="nsLTP1"/>
    <property type="match status" value="1"/>
</dbReference>
<accession>A0AAU9S3U8</accession>
<sequence length="99" mass="9815">MMVVAAPAAEAAIGCPEVTLKLVPCLDYVKTGATAVPPGCCSGVSSLLSMANTTADRQNACNCLKSLAASLSSNAINKAAGIPGKCGVSVPFKISLSTD</sequence>
<gene>
    <name evidence="4" type="ORF">TAV2_LOCUS11876</name>
</gene>
<dbReference type="PRINTS" id="PR00382">
    <property type="entry name" value="LIPIDTRNSFER"/>
</dbReference>
<dbReference type="InterPro" id="IPR000528">
    <property type="entry name" value="Plant_nsLTP"/>
</dbReference>
<proteinExistence type="inferred from homology"/>
<dbReference type="AlphaFoldDB" id="A0AAU9S3U8"/>
<keyword evidence="2" id="KW-0813">Transport</keyword>
<dbReference type="Gene3D" id="1.10.110.10">
    <property type="entry name" value="Plant lipid-transfer and hydrophobic proteins"/>
    <property type="match status" value="1"/>
</dbReference>
<name>A0AAU9S3U8_THLAR</name>
<dbReference type="SMART" id="SM00499">
    <property type="entry name" value="AAI"/>
    <property type="match status" value="1"/>
</dbReference>
<evidence type="ECO:0000259" key="3">
    <source>
        <dbReference type="SMART" id="SM00499"/>
    </source>
</evidence>
<dbReference type="SUPFAM" id="SSF47699">
    <property type="entry name" value="Bifunctional inhibitor/lipid-transfer protein/seed storage 2S albumin"/>
    <property type="match status" value="1"/>
</dbReference>
<keyword evidence="2" id="KW-0446">Lipid-binding</keyword>
<dbReference type="Proteomes" id="UP000836841">
    <property type="component" value="Unassembled WGS sequence"/>
</dbReference>
<evidence type="ECO:0000256" key="1">
    <source>
        <dbReference type="ARBA" id="ARBA00009748"/>
    </source>
</evidence>
<comment type="caution">
    <text evidence="4">The sequence shown here is derived from an EMBL/GenBank/DDBJ whole genome shotgun (WGS) entry which is preliminary data.</text>
</comment>
<comment type="similarity">
    <text evidence="1 2">Belongs to the plant LTP family.</text>
</comment>